<accession>A0ABR3FGQ7</accession>
<evidence type="ECO:0000256" key="2">
    <source>
        <dbReference type="SAM" id="Phobius"/>
    </source>
</evidence>
<gene>
    <name evidence="3" type="ORF">V5O48_007500</name>
</gene>
<reference evidence="3 4" key="1">
    <citation type="submission" date="2024-02" db="EMBL/GenBank/DDBJ databases">
        <title>A draft genome for the cacao thread blight pathogen Marasmius crinis-equi.</title>
        <authorList>
            <person name="Cohen S.P."/>
            <person name="Baruah I.K."/>
            <person name="Amoako-Attah I."/>
            <person name="Bukari Y."/>
            <person name="Meinhardt L.W."/>
            <person name="Bailey B.A."/>
        </authorList>
    </citation>
    <scope>NUCLEOTIDE SEQUENCE [LARGE SCALE GENOMIC DNA]</scope>
    <source>
        <strain evidence="3 4">GH-76</strain>
    </source>
</reference>
<evidence type="ECO:0000256" key="1">
    <source>
        <dbReference type="SAM" id="MobiDB-lite"/>
    </source>
</evidence>
<evidence type="ECO:0000313" key="4">
    <source>
        <dbReference type="Proteomes" id="UP001465976"/>
    </source>
</evidence>
<protein>
    <submittedName>
        <fullName evidence="3">Uncharacterized protein</fullName>
    </submittedName>
</protein>
<dbReference type="EMBL" id="JBAHYK010000395">
    <property type="protein sequence ID" value="KAL0574461.1"/>
    <property type="molecule type" value="Genomic_DNA"/>
</dbReference>
<comment type="caution">
    <text evidence="3">The sequence shown here is derived from an EMBL/GenBank/DDBJ whole genome shotgun (WGS) entry which is preliminary data.</text>
</comment>
<feature type="region of interest" description="Disordered" evidence="1">
    <location>
        <begin position="1"/>
        <end position="30"/>
    </location>
</feature>
<sequence>MSSISTSTSAVETSTTSSASPSSTDNGRSWDPSDKNSIIDIGSWWIYVLLIGIIFFLTAVSLFVLCRGRDRRRRALAALEYAALNLEGGDRKPVIWEAWLGGGYVDSRVEKEVDMGLERKRLVEDSFDGVGQLGRRKKVGTVEWEVIMPISAQVKALVLDPSYLNIDPVPQALPSETPRHRLVKPLPFRRARTSPAPTPVEHTDLLQSHQTATNLLQVSVLIAMPSPHPVISTTKDVEELPHLEVGSVEVEVVGLGNGLVDIDP</sequence>
<proteinExistence type="predicted"/>
<feature type="transmembrane region" description="Helical" evidence="2">
    <location>
        <begin position="44"/>
        <end position="66"/>
    </location>
</feature>
<keyword evidence="2" id="KW-1133">Transmembrane helix</keyword>
<dbReference type="Proteomes" id="UP001465976">
    <property type="component" value="Unassembled WGS sequence"/>
</dbReference>
<evidence type="ECO:0000313" key="3">
    <source>
        <dbReference type="EMBL" id="KAL0574461.1"/>
    </source>
</evidence>
<name>A0ABR3FGQ7_9AGAR</name>
<keyword evidence="2" id="KW-0472">Membrane</keyword>
<keyword evidence="2" id="KW-0812">Transmembrane</keyword>
<organism evidence="3 4">
    <name type="scientific">Marasmius crinis-equi</name>
    <dbReference type="NCBI Taxonomy" id="585013"/>
    <lineage>
        <taxon>Eukaryota</taxon>
        <taxon>Fungi</taxon>
        <taxon>Dikarya</taxon>
        <taxon>Basidiomycota</taxon>
        <taxon>Agaricomycotina</taxon>
        <taxon>Agaricomycetes</taxon>
        <taxon>Agaricomycetidae</taxon>
        <taxon>Agaricales</taxon>
        <taxon>Marasmiineae</taxon>
        <taxon>Marasmiaceae</taxon>
        <taxon>Marasmius</taxon>
    </lineage>
</organism>
<keyword evidence="4" id="KW-1185">Reference proteome</keyword>
<feature type="compositionally biased region" description="Low complexity" evidence="1">
    <location>
        <begin position="1"/>
        <end position="24"/>
    </location>
</feature>